<evidence type="ECO:0008006" key="3">
    <source>
        <dbReference type="Google" id="ProtNLM"/>
    </source>
</evidence>
<dbReference type="AlphaFoldDB" id="A0A5S4H458"/>
<name>A0A5S4H458_9ACTN</name>
<dbReference type="OrthoDB" id="8839121at2"/>
<organism evidence="1 2">
    <name type="scientific">Nonomuraea zeae</name>
    <dbReference type="NCBI Taxonomy" id="1642303"/>
    <lineage>
        <taxon>Bacteria</taxon>
        <taxon>Bacillati</taxon>
        <taxon>Actinomycetota</taxon>
        <taxon>Actinomycetes</taxon>
        <taxon>Streptosporangiales</taxon>
        <taxon>Streptosporangiaceae</taxon>
        <taxon>Nonomuraea</taxon>
    </lineage>
</organism>
<proteinExistence type="predicted"/>
<gene>
    <name evidence="1" type="ORF">ETD85_00410</name>
</gene>
<reference evidence="1 2" key="1">
    <citation type="submission" date="2019-05" db="EMBL/GenBank/DDBJ databases">
        <title>Draft genome sequence of Nonomuraea zeae DSM 100528.</title>
        <authorList>
            <person name="Saricaoglu S."/>
            <person name="Isik K."/>
        </authorList>
    </citation>
    <scope>NUCLEOTIDE SEQUENCE [LARGE SCALE GENOMIC DNA]</scope>
    <source>
        <strain evidence="1 2">DSM 100528</strain>
    </source>
</reference>
<evidence type="ECO:0000313" key="2">
    <source>
        <dbReference type="Proteomes" id="UP000306628"/>
    </source>
</evidence>
<accession>A0A5S4H458</accession>
<comment type="caution">
    <text evidence="1">The sequence shown here is derived from an EMBL/GenBank/DDBJ whole genome shotgun (WGS) entry which is preliminary data.</text>
</comment>
<dbReference type="Proteomes" id="UP000306628">
    <property type="component" value="Unassembled WGS sequence"/>
</dbReference>
<evidence type="ECO:0000313" key="1">
    <source>
        <dbReference type="EMBL" id="TMR39876.1"/>
    </source>
</evidence>
<dbReference type="RefSeq" id="WP_138687532.1">
    <property type="nucleotide sequence ID" value="NZ_JBHSAZ010000052.1"/>
</dbReference>
<protein>
    <recommendedName>
        <fullName evidence="3">RidA family protein</fullName>
    </recommendedName>
</protein>
<sequence length="256" mass="27240">MLRSAGPESGYLYLPGVSQYSAGVVAEPGHGIARVRFPTPVPLAAAFSTAESILGAAGRPLTALCSWELRSPEPFTESSFSSFNTEYIALLDKWGLIGSDGANPVARSNVCPTVNPVPEPSAHAFAFTVRTEADTVQYVVSGSAESPEGLGDYRDHMIAYQDMSAEGLLSKVRFVTAALKSRMDGLGVSGHAPQVVQVYTVHDVQALLAREVMNPLRSTDGLTWHPHRPPVVDLEYEMDCRTVGAEYLAGSGGIAS</sequence>
<keyword evidence="2" id="KW-1185">Reference proteome</keyword>
<dbReference type="EMBL" id="VCKX01000001">
    <property type="protein sequence ID" value="TMR39876.1"/>
    <property type="molecule type" value="Genomic_DNA"/>
</dbReference>